<proteinExistence type="predicted"/>
<evidence type="ECO:0000313" key="1">
    <source>
        <dbReference type="EMBL" id="CAL5017941.1"/>
    </source>
</evidence>
<dbReference type="SUPFAM" id="SSF51735">
    <property type="entry name" value="NAD(P)-binding Rossmann-fold domains"/>
    <property type="match status" value="1"/>
</dbReference>
<evidence type="ECO:0000313" key="2">
    <source>
        <dbReference type="Proteomes" id="UP001497457"/>
    </source>
</evidence>
<dbReference type="InterPro" id="IPR055280">
    <property type="entry name" value="TIC32"/>
</dbReference>
<dbReference type="PANTHER" id="PTHR48476">
    <property type="entry name" value="SHORT-CHAIN DEHYDROGENASE TIC 32, CHLOROPLASTIC-LIKE"/>
    <property type="match status" value="1"/>
</dbReference>
<dbReference type="AlphaFoldDB" id="A0ABC9CH29"/>
<dbReference type="EMBL" id="OZ075139">
    <property type="protein sequence ID" value="CAL5017941.1"/>
    <property type="molecule type" value="Genomic_DNA"/>
</dbReference>
<dbReference type="Proteomes" id="UP001497457">
    <property type="component" value="Chromosome 29rd"/>
</dbReference>
<keyword evidence="2" id="KW-1185">Reference proteome</keyword>
<dbReference type="InterPro" id="IPR036291">
    <property type="entry name" value="NAD(P)-bd_dom_sf"/>
</dbReference>
<dbReference type="Pfam" id="PF00106">
    <property type="entry name" value="adh_short"/>
    <property type="match status" value="1"/>
</dbReference>
<dbReference type="PRINTS" id="PR00081">
    <property type="entry name" value="GDHRDH"/>
</dbReference>
<organism evidence="1 2">
    <name type="scientific">Urochloa decumbens</name>
    <dbReference type="NCBI Taxonomy" id="240449"/>
    <lineage>
        <taxon>Eukaryota</taxon>
        <taxon>Viridiplantae</taxon>
        <taxon>Streptophyta</taxon>
        <taxon>Embryophyta</taxon>
        <taxon>Tracheophyta</taxon>
        <taxon>Spermatophyta</taxon>
        <taxon>Magnoliopsida</taxon>
        <taxon>Liliopsida</taxon>
        <taxon>Poales</taxon>
        <taxon>Poaceae</taxon>
        <taxon>PACMAD clade</taxon>
        <taxon>Panicoideae</taxon>
        <taxon>Panicodae</taxon>
        <taxon>Paniceae</taxon>
        <taxon>Melinidinae</taxon>
        <taxon>Urochloa</taxon>
    </lineage>
</organism>
<protein>
    <recommendedName>
        <fullName evidence="3">Short-chain dehydrogenase TIC 32, chloroplastic</fullName>
    </recommendedName>
</protein>
<sequence length="314" mass="34352">MWGLLKRRGPSGFSPSSTAEEVTAGIDGRGLVAIVTGASHGIGAETCRVLALRGVQVVMGVRNTSSGARVREEIVRQVPTAKIEVLELDLTSMSSVRRFVNNFNALNLPLNILINNAGIAFVPFELSEDGIELHFATNHLGHFLLTDLLLEKTKVTAKQTDIEGRIVIVSSEGYKHAYREGIRFHKINDESGYSRFFAYGQSKLANILHTNELSNNLKEQDAKVVVNSLHPGEVATNIVHHWAFLHGLMSTLGKFILKGVDQGAATVCYLALHPQVAGVTGKYFIDCNAIDPKSPATDKELAKRLWDFSLSLIH</sequence>
<dbReference type="CDD" id="cd05327">
    <property type="entry name" value="retinol-DH_like_SDR_c_like"/>
    <property type="match status" value="1"/>
</dbReference>
<dbReference type="Gene3D" id="3.40.50.720">
    <property type="entry name" value="NAD(P)-binding Rossmann-like Domain"/>
    <property type="match status" value="1"/>
</dbReference>
<accession>A0ABC9CH29</accession>
<name>A0ABC9CH29_9POAL</name>
<dbReference type="InterPro" id="IPR002347">
    <property type="entry name" value="SDR_fam"/>
</dbReference>
<gene>
    <name evidence="1" type="ORF">URODEC1_LOCUS74010</name>
</gene>
<reference evidence="1" key="1">
    <citation type="submission" date="2024-10" db="EMBL/GenBank/DDBJ databases">
        <authorList>
            <person name="Ryan C."/>
        </authorList>
    </citation>
    <scope>NUCLEOTIDE SEQUENCE [LARGE SCALE GENOMIC DNA]</scope>
</reference>
<evidence type="ECO:0008006" key="3">
    <source>
        <dbReference type="Google" id="ProtNLM"/>
    </source>
</evidence>
<dbReference type="PANTHER" id="PTHR48476:SF1">
    <property type="entry name" value="SHORT-CHAIN DEHYDROGENASE TIC 32, CHLOROPLASTIC-LIKE"/>
    <property type="match status" value="1"/>
</dbReference>